<evidence type="ECO:0000256" key="7">
    <source>
        <dbReference type="ARBA" id="ARBA00019373"/>
    </source>
</evidence>
<keyword evidence="10 25" id="KW-0808">Transferase</keyword>
<evidence type="ECO:0000256" key="21">
    <source>
        <dbReference type="ARBA" id="ARBA00032396"/>
    </source>
</evidence>
<dbReference type="AlphaFoldDB" id="A0A6P2CZ29"/>
<evidence type="ECO:0000256" key="18">
    <source>
        <dbReference type="ARBA" id="ARBA00029893"/>
    </source>
</evidence>
<evidence type="ECO:0000256" key="11">
    <source>
        <dbReference type="ARBA" id="ARBA00022692"/>
    </source>
</evidence>
<evidence type="ECO:0000256" key="9">
    <source>
        <dbReference type="ARBA" id="ARBA00022516"/>
    </source>
</evidence>
<keyword evidence="17" id="KW-1208">Phospholipid metabolism</keyword>
<dbReference type="KEGG" id="gms:SOIL9_40780"/>
<keyword evidence="11 24" id="KW-0812">Transmembrane</keyword>
<evidence type="ECO:0000256" key="12">
    <source>
        <dbReference type="ARBA" id="ARBA00022695"/>
    </source>
</evidence>
<keyword evidence="12 25" id="KW-0548">Nucleotidyltransferase</keyword>
<dbReference type="GO" id="GO:0016024">
    <property type="term" value="P:CDP-diacylglycerol biosynthetic process"/>
    <property type="evidence" value="ECO:0007669"/>
    <property type="project" value="TreeGrafter"/>
</dbReference>
<proteinExistence type="inferred from homology"/>
<dbReference type="Proteomes" id="UP000464178">
    <property type="component" value="Chromosome"/>
</dbReference>
<comment type="subcellular location">
    <subcellularLocation>
        <location evidence="2">Cell membrane</location>
        <topology evidence="2">Multi-pass membrane protein</topology>
    </subcellularLocation>
</comment>
<evidence type="ECO:0000256" key="24">
    <source>
        <dbReference type="SAM" id="Phobius"/>
    </source>
</evidence>
<keyword evidence="16" id="KW-0594">Phospholipid biosynthesis</keyword>
<feature type="transmembrane region" description="Helical" evidence="24">
    <location>
        <begin position="65"/>
        <end position="83"/>
    </location>
</feature>
<comment type="similarity">
    <text evidence="5">Belongs to the CDS family.</text>
</comment>
<dbReference type="EC" id="2.7.7.41" evidence="6"/>
<keyword evidence="9" id="KW-0444">Lipid biosynthesis</keyword>
<evidence type="ECO:0000256" key="2">
    <source>
        <dbReference type="ARBA" id="ARBA00004651"/>
    </source>
</evidence>
<feature type="transmembrane region" description="Helical" evidence="24">
    <location>
        <begin position="230"/>
        <end position="250"/>
    </location>
</feature>
<evidence type="ECO:0000256" key="22">
    <source>
        <dbReference type="ARBA" id="ARBA00032743"/>
    </source>
</evidence>
<evidence type="ECO:0000256" key="1">
    <source>
        <dbReference type="ARBA" id="ARBA00001698"/>
    </source>
</evidence>
<protein>
    <recommendedName>
        <fullName evidence="7">Phosphatidate cytidylyltransferase</fullName>
        <ecNumber evidence="6">2.7.7.41</ecNumber>
    </recommendedName>
    <alternativeName>
        <fullName evidence="20">CDP-DAG synthase</fullName>
    </alternativeName>
    <alternativeName>
        <fullName evidence="22">CDP-DG synthase</fullName>
    </alternativeName>
    <alternativeName>
        <fullName evidence="18">CDP-diacylglycerol synthase</fullName>
    </alternativeName>
    <alternativeName>
        <fullName evidence="21">CDP-diglyceride pyrophosphorylase</fullName>
    </alternativeName>
    <alternativeName>
        <fullName evidence="23">CDP-diglyceride synthase</fullName>
    </alternativeName>
    <alternativeName>
        <fullName evidence="19">CTP:phosphatidate cytidylyltransferase</fullName>
    </alternativeName>
</protein>
<evidence type="ECO:0000313" key="26">
    <source>
        <dbReference type="Proteomes" id="UP000464178"/>
    </source>
</evidence>
<gene>
    <name evidence="25" type="ORF">SOIL9_40780</name>
</gene>
<evidence type="ECO:0000256" key="3">
    <source>
        <dbReference type="ARBA" id="ARBA00005119"/>
    </source>
</evidence>
<evidence type="ECO:0000256" key="20">
    <source>
        <dbReference type="ARBA" id="ARBA00032253"/>
    </source>
</evidence>
<keyword evidence="8" id="KW-1003">Cell membrane</keyword>
<evidence type="ECO:0000256" key="10">
    <source>
        <dbReference type="ARBA" id="ARBA00022679"/>
    </source>
</evidence>
<dbReference type="Pfam" id="PF01148">
    <property type="entry name" value="CTP_transf_1"/>
    <property type="match status" value="1"/>
</dbReference>
<evidence type="ECO:0000256" key="15">
    <source>
        <dbReference type="ARBA" id="ARBA00023136"/>
    </source>
</evidence>
<evidence type="ECO:0000256" key="19">
    <source>
        <dbReference type="ARBA" id="ARBA00031825"/>
    </source>
</evidence>
<feature type="transmembrane region" description="Helical" evidence="24">
    <location>
        <begin position="160"/>
        <end position="179"/>
    </location>
</feature>
<feature type="transmembrane region" description="Helical" evidence="24">
    <location>
        <begin position="200"/>
        <end position="218"/>
    </location>
</feature>
<feature type="transmembrane region" description="Helical" evidence="24">
    <location>
        <begin position="32"/>
        <end position="53"/>
    </location>
</feature>
<evidence type="ECO:0000256" key="17">
    <source>
        <dbReference type="ARBA" id="ARBA00023264"/>
    </source>
</evidence>
<evidence type="ECO:0000256" key="6">
    <source>
        <dbReference type="ARBA" id="ARBA00012487"/>
    </source>
</evidence>
<feature type="transmembrane region" description="Helical" evidence="24">
    <location>
        <begin position="124"/>
        <end position="148"/>
    </location>
</feature>
<dbReference type="GO" id="GO:0005886">
    <property type="term" value="C:plasma membrane"/>
    <property type="evidence" value="ECO:0007669"/>
    <property type="project" value="UniProtKB-SubCell"/>
</dbReference>
<evidence type="ECO:0000256" key="14">
    <source>
        <dbReference type="ARBA" id="ARBA00023098"/>
    </source>
</evidence>
<dbReference type="EMBL" id="LR593886">
    <property type="protein sequence ID" value="VTR93636.1"/>
    <property type="molecule type" value="Genomic_DNA"/>
</dbReference>
<evidence type="ECO:0000256" key="4">
    <source>
        <dbReference type="ARBA" id="ARBA00005189"/>
    </source>
</evidence>
<organism evidence="25 26">
    <name type="scientific">Gemmata massiliana</name>
    <dbReference type="NCBI Taxonomy" id="1210884"/>
    <lineage>
        <taxon>Bacteria</taxon>
        <taxon>Pseudomonadati</taxon>
        <taxon>Planctomycetota</taxon>
        <taxon>Planctomycetia</taxon>
        <taxon>Gemmatales</taxon>
        <taxon>Gemmataceae</taxon>
        <taxon>Gemmata</taxon>
    </lineage>
</organism>
<reference evidence="25 26" key="1">
    <citation type="submission" date="2019-05" db="EMBL/GenBank/DDBJ databases">
        <authorList>
            <consortium name="Science for Life Laboratories"/>
        </authorList>
    </citation>
    <scope>NUCLEOTIDE SEQUENCE [LARGE SCALE GENOMIC DNA]</scope>
    <source>
        <strain evidence="25">Soil9</strain>
    </source>
</reference>
<evidence type="ECO:0000256" key="5">
    <source>
        <dbReference type="ARBA" id="ARBA00010185"/>
    </source>
</evidence>
<dbReference type="PROSITE" id="PS51257">
    <property type="entry name" value="PROKAR_LIPOPROTEIN"/>
    <property type="match status" value="1"/>
</dbReference>
<comment type="catalytic activity">
    <reaction evidence="1">
        <text>a 1,2-diacyl-sn-glycero-3-phosphate + CTP + H(+) = a CDP-1,2-diacyl-sn-glycerol + diphosphate</text>
        <dbReference type="Rhea" id="RHEA:16229"/>
        <dbReference type="ChEBI" id="CHEBI:15378"/>
        <dbReference type="ChEBI" id="CHEBI:33019"/>
        <dbReference type="ChEBI" id="CHEBI:37563"/>
        <dbReference type="ChEBI" id="CHEBI:58332"/>
        <dbReference type="ChEBI" id="CHEBI:58608"/>
        <dbReference type="EC" id="2.7.7.41"/>
    </reaction>
</comment>
<evidence type="ECO:0000256" key="13">
    <source>
        <dbReference type="ARBA" id="ARBA00022989"/>
    </source>
</evidence>
<comment type="pathway">
    <text evidence="4">Lipid metabolism.</text>
</comment>
<dbReference type="RefSeq" id="WP_162668328.1">
    <property type="nucleotide sequence ID" value="NZ_LR593886.1"/>
</dbReference>
<feature type="transmembrane region" description="Helical" evidence="24">
    <location>
        <begin position="262"/>
        <end position="287"/>
    </location>
</feature>
<keyword evidence="26" id="KW-1185">Reference proteome</keyword>
<comment type="pathway">
    <text evidence="3">Phospholipid metabolism; CDP-diacylglycerol biosynthesis; CDP-diacylglycerol from sn-glycerol 3-phosphate: step 3/3.</text>
</comment>
<sequence length="290" mass="31066">MIRTRLVVGSLLALGACGVLFGDSWLARSGFAWFPFLFAFLMFAGLVGSRELVRLIPAVHRPSEGLVTCGVLLALLANWYPAIHQQFSLVLASVWALVAWILAAVLIASFLLEMRRYTGEPGIAVPRLALTLFAVAYLGLLACFFAQIRWLVPDVDTSAIMLALVVFVPKGNDIGAFFTGTFLGRHKMTPVLSPKKTWEGFAGGMTAGAAVAVGFSFMGDVFRHGVPEAVAFGLVVGLAGVLGDLAESLIKRDGQMKDASKSIPGFGGVLDVIDSVLFAAPVAYLWFSWH</sequence>
<dbReference type="PANTHER" id="PTHR46382:SF1">
    <property type="entry name" value="PHOSPHATIDATE CYTIDYLYLTRANSFERASE"/>
    <property type="match status" value="1"/>
</dbReference>
<feature type="transmembrane region" description="Helical" evidence="24">
    <location>
        <begin position="89"/>
        <end position="112"/>
    </location>
</feature>
<dbReference type="GO" id="GO:0004605">
    <property type="term" value="F:phosphatidate cytidylyltransferase activity"/>
    <property type="evidence" value="ECO:0007669"/>
    <property type="project" value="UniProtKB-EC"/>
</dbReference>
<evidence type="ECO:0000256" key="8">
    <source>
        <dbReference type="ARBA" id="ARBA00022475"/>
    </source>
</evidence>
<keyword evidence="13 24" id="KW-1133">Transmembrane helix</keyword>
<dbReference type="PANTHER" id="PTHR46382">
    <property type="entry name" value="PHOSPHATIDATE CYTIDYLYLTRANSFERASE"/>
    <property type="match status" value="1"/>
</dbReference>
<keyword evidence="14" id="KW-0443">Lipid metabolism</keyword>
<name>A0A6P2CZ29_9BACT</name>
<evidence type="ECO:0000313" key="25">
    <source>
        <dbReference type="EMBL" id="VTR93636.1"/>
    </source>
</evidence>
<evidence type="ECO:0000256" key="16">
    <source>
        <dbReference type="ARBA" id="ARBA00023209"/>
    </source>
</evidence>
<evidence type="ECO:0000256" key="23">
    <source>
        <dbReference type="ARBA" id="ARBA00033406"/>
    </source>
</evidence>
<accession>A0A6P2CZ29</accession>
<keyword evidence="15 24" id="KW-0472">Membrane</keyword>